<dbReference type="Proteomes" id="UP000280834">
    <property type="component" value="Unassembled WGS sequence"/>
</dbReference>
<reference evidence="1 2" key="2">
    <citation type="submission" date="2018-11" db="EMBL/GenBank/DDBJ databases">
        <authorList>
            <consortium name="Pathogen Informatics"/>
        </authorList>
    </citation>
    <scope>NUCLEOTIDE SEQUENCE [LARGE SCALE GENOMIC DNA]</scope>
</reference>
<reference evidence="3" key="1">
    <citation type="submission" date="2017-02" db="UniProtKB">
        <authorList>
            <consortium name="WormBaseParasite"/>
        </authorList>
    </citation>
    <scope>IDENTIFICATION</scope>
</reference>
<evidence type="ECO:0000313" key="3">
    <source>
        <dbReference type="WBParaSite" id="BTMF_0000222101-mRNA-1"/>
    </source>
</evidence>
<sequence>SLTGSERPALTCAFSSASNKFFTCSLVEWIVYSRFSKMKRPGVFHALCAFQTISFDANTLIETSVYSKGFAVSMFFPSNEIIFPDMFWSTDLDCAETGCFIVSSTSMYSDSVTFACCDFKKTSLMISLAVL</sequence>
<protein>
    <submittedName>
        <fullName evidence="3">Secreted protein</fullName>
    </submittedName>
</protein>
<dbReference type="WBParaSite" id="BTMF_0000222101-mRNA-1">
    <property type="protein sequence ID" value="BTMF_0000222101-mRNA-1"/>
    <property type="gene ID" value="BTMF_0000222101"/>
</dbReference>
<accession>A0A0R3Q7B7</accession>
<dbReference type="EMBL" id="UZAG01001133">
    <property type="protein sequence ID" value="VDO10487.1"/>
    <property type="molecule type" value="Genomic_DNA"/>
</dbReference>
<name>A0A0R3Q7B7_9BILA</name>
<evidence type="ECO:0000313" key="2">
    <source>
        <dbReference type="Proteomes" id="UP000280834"/>
    </source>
</evidence>
<keyword evidence="2" id="KW-1185">Reference proteome</keyword>
<dbReference type="AlphaFoldDB" id="A0A0R3Q7B7"/>
<evidence type="ECO:0000313" key="1">
    <source>
        <dbReference type="EMBL" id="VDO10487.1"/>
    </source>
</evidence>
<organism evidence="3">
    <name type="scientific">Brugia timori</name>
    <dbReference type="NCBI Taxonomy" id="42155"/>
    <lineage>
        <taxon>Eukaryota</taxon>
        <taxon>Metazoa</taxon>
        <taxon>Ecdysozoa</taxon>
        <taxon>Nematoda</taxon>
        <taxon>Chromadorea</taxon>
        <taxon>Rhabditida</taxon>
        <taxon>Spirurina</taxon>
        <taxon>Spiruromorpha</taxon>
        <taxon>Filarioidea</taxon>
        <taxon>Onchocercidae</taxon>
        <taxon>Brugia</taxon>
    </lineage>
</organism>
<gene>
    <name evidence="1" type="ORF">BTMF_LOCUS1549</name>
</gene>
<proteinExistence type="predicted"/>